<keyword evidence="3" id="KW-0804">Transcription</keyword>
<keyword evidence="1" id="KW-0805">Transcription regulation</keyword>
<organism evidence="7 8">
    <name type="scientific">Jatrophihabitans endophyticus</name>
    <dbReference type="NCBI Taxonomy" id="1206085"/>
    <lineage>
        <taxon>Bacteria</taxon>
        <taxon>Bacillati</taxon>
        <taxon>Actinomycetota</taxon>
        <taxon>Actinomycetes</taxon>
        <taxon>Jatrophihabitantales</taxon>
        <taxon>Jatrophihabitantaceae</taxon>
        <taxon>Jatrophihabitans</taxon>
    </lineage>
</organism>
<name>A0A1M5M1J7_9ACTN</name>
<dbReference type="OrthoDB" id="4546168at2"/>
<evidence type="ECO:0000256" key="2">
    <source>
        <dbReference type="ARBA" id="ARBA00023125"/>
    </source>
</evidence>
<dbReference type="EMBL" id="FQVU01000003">
    <property type="protein sequence ID" value="SHG71126.1"/>
    <property type="molecule type" value="Genomic_DNA"/>
</dbReference>
<dbReference type="InterPro" id="IPR001647">
    <property type="entry name" value="HTH_TetR"/>
</dbReference>
<dbReference type="GO" id="GO:0003700">
    <property type="term" value="F:DNA-binding transcription factor activity"/>
    <property type="evidence" value="ECO:0007669"/>
    <property type="project" value="TreeGrafter"/>
</dbReference>
<evidence type="ECO:0000256" key="5">
    <source>
        <dbReference type="SAM" id="MobiDB-lite"/>
    </source>
</evidence>
<dbReference type="AlphaFoldDB" id="A0A1M5M1J7"/>
<gene>
    <name evidence="7" type="ORF">SAMN05443575_2606</name>
</gene>
<keyword evidence="2 4" id="KW-0238">DNA-binding</keyword>
<sequence>MTARSASPPPRPAPGQGRRERNKADKRQRIFAAADRLFAELGYTAVTTAQIADEADVGTGTVFRYFASKADLLVEVMSDKLRVGREHALELADAGADPVEAILALVEPLVLAGATHPENTAVYHREALFAPAPEVRRRTREVAELEDAIDAILSRGTAAPEAARRMTAHAVYATLFVDVVRVTVDATAPDAAALTDTLRRHVTFLLSRLLPASADDAVAGRK</sequence>
<dbReference type="STRING" id="1206085.SAMN05443575_2606"/>
<dbReference type="Pfam" id="PF00440">
    <property type="entry name" value="TetR_N"/>
    <property type="match status" value="1"/>
</dbReference>
<proteinExistence type="predicted"/>
<feature type="domain" description="HTH tetR-type" evidence="6">
    <location>
        <begin position="24"/>
        <end position="84"/>
    </location>
</feature>
<dbReference type="SUPFAM" id="SSF46689">
    <property type="entry name" value="Homeodomain-like"/>
    <property type="match status" value="1"/>
</dbReference>
<dbReference type="PRINTS" id="PR00455">
    <property type="entry name" value="HTHTETR"/>
</dbReference>
<evidence type="ECO:0000256" key="4">
    <source>
        <dbReference type="PROSITE-ProRule" id="PRU00335"/>
    </source>
</evidence>
<reference evidence="7 8" key="1">
    <citation type="submission" date="2016-11" db="EMBL/GenBank/DDBJ databases">
        <authorList>
            <person name="Jaros S."/>
            <person name="Januszkiewicz K."/>
            <person name="Wedrychowicz H."/>
        </authorList>
    </citation>
    <scope>NUCLEOTIDE SEQUENCE [LARGE SCALE GENOMIC DNA]</scope>
    <source>
        <strain evidence="7 8">DSM 45627</strain>
    </source>
</reference>
<feature type="compositionally biased region" description="Basic and acidic residues" evidence="5">
    <location>
        <begin position="17"/>
        <end position="26"/>
    </location>
</feature>
<keyword evidence="8" id="KW-1185">Reference proteome</keyword>
<feature type="DNA-binding region" description="H-T-H motif" evidence="4">
    <location>
        <begin position="47"/>
        <end position="66"/>
    </location>
</feature>
<evidence type="ECO:0000256" key="3">
    <source>
        <dbReference type="ARBA" id="ARBA00023163"/>
    </source>
</evidence>
<dbReference type="RefSeq" id="WP_073390729.1">
    <property type="nucleotide sequence ID" value="NZ_FQVU01000003.1"/>
</dbReference>
<evidence type="ECO:0000259" key="6">
    <source>
        <dbReference type="PROSITE" id="PS50977"/>
    </source>
</evidence>
<dbReference type="InterPro" id="IPR023772">
    <property type="entry name" value="DNA-bd_HTH_TetR-type_CS"/>
</dbReference>
<evidence type="ECO:0000313" key="8">
    <source>
        <dbReference type="Proteomes" id="UP000186132"/>
    </source>
</evidence>
<evidence type="ECO:0000313" key="7">
    <source>
        <dbReference type="EMBL" id="SHG71126.1"/>
    </source>
</evidence>
<dbReference type="PANTHER" id="PTHR30055">
    <property type="entry name" value="HTH-TYPE TRANSCRIPTIONAL REGULATOR RUTR"/>
    <property type="match status" value="1"/>
</dbReference>
<feature type="region of interest" description="Disordered" evidence="5">
    <location>
        <begin position="1"/>
        <end position="26"/>
    </location>
</feature>
<evidence type="ECO:0000256" key="1">
    <source>
        <dbReference type="ARBA" id="ARBA00023015"/>
    </source>
</evidence>
<accession>A0A1M5M1J7</accession>
<dbReference type="PANTHER" id="PTHR30055:SF238">
    <property type="entry name" value="MYCOFACTOCIN BIOSYNTHESIS TRANSCRIPTIONAL REGULATOR MFTR-RELATED"/>
    <property type="match status" value="1"/>
</dbReference>
<dbReference type="InterPro" id="IPR050109">
    <property type="entry name" value="HTH-type_TetR-like_transc_reg"/>
</dbReference>
<dbReference type="InterPro" id="IPR009057">
    <property type="entry name" value="Homeodomain-like_sf"/>
</dbReference>
<dbReference type="GO" id="GO:0000976">
    <property type="term" value="F:transcription cis-regulatory region binding"/>
    <property type="evidence" value="ECO:0007669"/>
    <property type="project" value="TreeGrafter"/>
</dbReference>
<dbReference type="PROSITE" id="PS50977">
    <property type="entry name" value="HTH_TETR_2"/>
    <property type="match status" value="1"/>
</dbReference>
<dbReference type="Proteomes" id="UP000186132">
    <property type="component" value="Unassembled WGS sequence"/>
</dbReference>
<protein>
    <submittedName>
        <fullName evidence="7">Transcriptional regulator, TetR family</fullName>
    </submittedName>
</protein>
<dbReference type="PROSITE" id="PS01081">
    <property type="entry name" value="HTH_TETR_1"/>
    <property type="match status" value="1"/>
</dbReference>
<dbReference type="Gene3D" id="1.10.357.10">
    <property type="entry name" value="Tetracycline Repressor, domain 2"/>
    <property type="match status" value="1"/>
</dbReference>